<proteinExistence type="predicted"/>
<organism evidence="2 3">
    <name type="scientific">Bacteroides oleiciplenus</name>
    <dbReference type="NCBI Taxonomy" id="626931"/>
    <lineage>
        <taxon>Bacteria</taxon>
        <taxon>Pseudomonadati</taxon>
        <taxon>Bacteroidota</taxon>
        <taxon>Bacteroidia</taxon>
        <taxon>Bacteroidales</taxon>
        <taxon>Bacteroidaceae</taxon>
        <taxon>Bacteroides</taxon>
    </lineage>
</organism>
<evidence type="ECO:0000256" key="1">
    <source>
        <dbReference type="SAM" id="SignalP"/>
    </source>
</evidence>
<dbReference type="Gene3D" id="2.60.40.3570">
    <property type="match status" value="1"/>
</dbReference>
<gene>
    <name evidence="2" type="ORF">DXB65_21975</name>
</gene>
<dbReference type="Gene3D" id="2.60.40.2620">
    <property type="entry name" value="Fimbrillin-like"/>
    <property type="match status" value="1"/>
</dbReference>
<dbReference type="AlphaFoldDB" id="A0A3E5B089"/>
<evidence type="ECO:0000313" key="2">
    <source>
        <dbReference type="EMBL" id="RGN30989.1"/>
    </source>
</evidence>
<evidence type="ECO:0000313" key="3">
    <source>
        <dbReference type="Proteomes" id="UP000260983"/>
    </source>
</evidence>
<feature type="signal peptide" evidence="1">
    <location>
        <begin position="1"/>
        <end position="26"/>
    </location>
</feature>
<reference evidence="2 3" key="1">
    <citation type="submission" date="2018-08" db="EMBL/GenBank/DDBJ databases">
        <title>A genome reference for cultivated species of the human gut microbiota.</title>
        <authorList>
            <person name="Zou Y."/>
            <person name="Xue W."/>
            <person name="Luo G."/>
        </authorList>
    </citation>
    <scope>NUCLEOTIDE SEQUENCE [LARGE SCALE GENOMIC DNA]</scope>
    <source>
        <strain evidence="2 3">OM05-15BH</strain>
    </source>
</reference>
<sequence length="530" mass="58793">MKQPFLYQPLFIFLLLAGLWSCTDEANAPGSDTEKPRTRLTINVTDNGYYASTGKPTTRTKQDDYQTIFTQDDRIGLYAIKDGALVEGYNNVCITYDGTQWTLPENTDLTYEGKGITYYAYYPYQDNPEIDLSASEESGFFQTMISGWTPDNSQSDDAYTSQDLMTGTGTLSERQSDGFRLLTVSLTHRMALVVIEFPHTRYQLDVDPKYAWFINVPEAAFTSFSPYREKDSNDKGTGSYRYLVKPGNSGGSTLSGSYTATNGVTKNWEFTPTAITAGKYRTYKVDGGKTTIEHPLQVGDFYLNDGSLIGKDKSLTNAQKTACLGIVYTLQDIRKDNCGLLDSKFPRGTHGLVVAKRHQGSGDKSVWSGGDLANSLSSVWPDKPKDYEGLTDTDKMQGYINTVFLQKYSSGQLALTLLASYRNNNVAPASSSDWYCPSHLEIRIMCRGEEEVNVAGTVTRRDILSTQLGKCSGDALNSGGGRRYWVSSQSGGNSWLMAFLTYASDGHYAGNIYLTSKGHRYSHLRFILAF</sequence>
<dbReference type="EMBL" id="QSUL01000023">
    <property type="protein sequence ID" value="RGN30989.1"/>
    <property type="molecule type" value="Genomic_DNA"/>
</dbReference>
<dbReference type="Proteomes" id="UP000260983">
    <property type="component" value="Unassembled WGS sequence"/>
</dbReference>
<feature type="chain" id="PRO_5017798578" description="Fimbrillin family protein" evidence="1">
    <location>
        <begin position="27"/>
        <end position="530"/>
    </location>
</feature>
<accession>A0A3E5B089</accession>
<evidence type="ECO:0008006" key="4">
    <source>
        <dbReference type="Google" id="ProtNLM"/>
    </source>
</evidence>
<comment type="caution">
    <text evidence="2">The sequence shown here is derived from an EMBL/GenBank/DDBJ whole genome shotgun (WGS) entry which is preliminary data.</text>
</comment>
<name>A0A3E5B089_9BACE</name>
<protein>
    <recommendedName>
        <fullName evidence="4">Fimbrillin family protein</fullName>
    </recommendedName>
</protein>
<dbReference type="RefSeq" id="WP_117725570.1">
    <property type="nucleotide sequence ID" value="NZ_QSUL01000023.1"/>
</dbReference>
<dbReference type="CDD" id="cd13120">
    <property type="entry name" value="BF2867_like_N"/>
    <property type="match status" value="1"/>
</dbReference>
<dbReference type="InterPro" id="IPR042278">
    <property type="entry name" value="Mfa-like_1_N"/>
</dbReference>
<keyword evidence="1" id="KW-0732">Signal</keyword>